<dbReference type="InParanoid" id="E4XS70"/>
<dbReference type="OrthoDB" id="5841574at2759"/>
<accession>E4XS70</accession>
<dbReference type="AlphaFoldDB" id="E4XS70"/>
<proteinExistence type="predicted"/>
<dbReference type="SUPFAM" id="SSF48619">
    <property type="entry name" value="Phospholipase A2, PLA2"/>
    <property type="match status" value="1"/>
</dbReference>
<evidence type="ECO:0000313" key="1">
    <source>
        <dbReference type="EMBL" id="CBY12618.1"/>
    </source>
</evidence>
<dbReference type="GO" id="GO:0004623">
    <property type="term" value="F:phospholipase A2 activity"/>
    <property type="evidence" value="ECO:0007669"/>
    <property type="project" value="InterPro"/>
</dbReference>
<dbReference type="GO" id="GO:0006644">
    <property type="term" value="P:phospholipid metabolic process"/>
    <property type="evidence" value="ECO:0007669"/>
    <property type="project" value="InterPro"/>
</dbReference>
<reference evidence="1" key="1">
    <citation type="journal article" date="2010" name="Science">
        <title>Plasticity of animal genome architecture unmasked by rapid evolution of a pelagic tunicate.</title>
        <authorList>
            <person name="Denoeud F."/>
            <person name="Henriet S."/>
            <person name="Mungpakdee S."/>
            <person name="Aury J.M."/>
            <person name="Da Silva C."/>
            <person name="Brinkmann H."/>
            <person name="Mikhaleva J."/>
            <person name="Olsen L.C."/>
            <person name="Jubin C."/>
            <person name="Canestro C."/>
            <person name="Bouquet J.M."/>
            <person name="Danks G."/>
            <person name="Poulain J."/>
            <person name="Campsteijn C."/>
            <person name="Adamski M."/>
            <person name="Cross I."/>
            <person name="Yadetie F."/>
            <person name="Muffato M."/>
            <person name="Louis A."/>
            <person name="Butcher S."/>
            <person name="Tsagkogeorga G."/>
            <person name="Konrad A."/>
            <person name="Singh S."/>
            <person name="Jensen M.F."/>
            <person name="Cong E.H."/>
            <person name="Eikeseth-Otteraa H."/>
            <person name="Noel B."/>
            <person name="Anthouard V."/>
            <person name="Porcel B.M."/>
            <person name="Kachouri-Lafond R."/>
            <person name="Nishino A."/>
            <person name="Ugolini M."/>
            <person name="Chourrout P."/>
            <person name="Nishida H."/>
            <person name="Aasland R."/>
            <person name="Huzurbazar S."/>
            <person name="Westhof E."/>
            <person name="Delsuc F."/>
            <person name="Lehrach H."/>
            <person name="Reinhardt R."/>
            <person name="Weissenbach J."/>
            <person name="Roy S.W."/>
            <person name="Artiguenave F."/>
            <person name="Postlethwait J.H."/>
            <person name="Manak J.R."/>
            <person name="Thompson E.M."/>
            <person name="Jaillon O."/>
            <person name="Du Pasquier L."/>
            <person name="Boudinot P."/>
            <person name="Liberles D.A."/>
            <person name="Volff J.N."/>
            <person name="Philippe H."/>
            <person name="Lenhard B."/>
            <person name="Roest Crollius H."/>
            <person name="Wincker P."/>
            <person name="Chourrout D."/>
        </authorList>
    </citation>
    <scope>NUCLEOTIDE SEQUENCE [LARGE SCALE GENOMIC DNA]</scope>
</reference>
<dbReference type="Gene3D" id="1.20.90.10">
    <property type="entry name" value="Phospholipase A2 domain"/>
    <property type="match status" value="1"/>
</dbReference>
<dbReference type="Proteomes" id="UP000011014">
    <property type="component" value="Unassembled WGS sequence"/>
</dbReference>
<evidence type="ECO:0000313" key="2">
    <source>
        <dbReference type="EMBL" id="CBY38847.1"/>
    </source>
</evidence>
<evidence type="ECO:0000313" key="3">
    <source>
        <dbReference type="Proteomes" id="UP000001307"/>
    </source>
</evidence>
<keyword evidence="3" id="KW-1185">Reference proteome</keyword>
<gene>
    <name evidence="1" type="ORF">GSOID_T00002021001</name>
    <name evidence="2" type="ORF">GSOID_T00019373001</name>
</gene>
<organism evidence="1">
    <name type="scientific">Oikopleura dioica</name>
    <name type="common">Tunicate</name>
    <dbReference type="NCBI Taxonomy" id="34765"/>
    <lineage>
        <taxon>Eukaryota</taxon>
        <taxon>Metazoa</taxon>
        <taxon>Chordata</taxon>
        <taxon>Tunicata</taxon>
        <taxon>Appendicularia</taxon>
        <taxon>Copelata</taxon>
        <taxon>Oikopleuridae</taxon>
        <taxon>Oikopleura</taxon>
    </lineage>
</organism>
<dbReference type="Proteomes" id="UP000001307">
    <property type="component" value="Unassembled WGS sequence"/>
</dbReference>
<dbReference type="EMBL" id="FN655341">
    <property type="protein sequence ID" value="CBY38847.1"/>
    <property type="molecule type" value="Genomic_DNA"/>
</dbReference>
<dbReference type="EMBL" id="FN653131">
    <property type="protein sequence ID" value="CBY12618.1"/>
    <property type="molecule type" value="Genomic_DNA"/>
</dbReference>
<dbReference type="GO" id="GO:0050482">
    <property type="term" value="P:arachidonate secretion"/>
    <property type="evidence" value="ECO:0007669"/>
    <property type="project" value="InterPro"/>
</dbReference>
<name>E4XS70_OIKDI</name>
<sequence>MKFASFFVAAVIGQELDLAEDMTEESALLALSSTFGIDVTSELNVSGGLTRRRGLQDTRSYGKVKLLHRLYHNRKGNDFQTSKLKLYGCHCGGGTRSDFDYTAGGIGVPVDGIDSVCRDYSSCLKCVDEAYDGKCARDTRYRLGINNKGSNPDPVCKNDLGSCRRSVCECDKQFAKNMADVSHQFELKNWFRGGFNRERKCLKKAHKPSEFDVKPIACCGTKNTFPLNRIYRSDQCCVEETAEIKEIGTC</sequence>
<protein>
    <submittedName>
        <fullName evidence="1">Uncharacterized protein</fullName>
    </submittedName>
</protein>
<dbReference type="InterPro" id="IPR036444">
    <property type="entry name" value="PLipase_A2_dom_sf"/>
</dbReference>